<keyword evidence="8" id="KW-1185">Reference proteome</keyword>
<dbReference type="PANTHER" id="PTHR31719:SF179">
    <property type="entry name" value="OS08G0148400 PROTEIN"/>
    <property type="match status" value="1"/>
</dbReference>
<name>A0A9Q0VUE3_SALPP</name>
<proteinExistence type="predicted"/>
<organism evidence="7 8">
    <name type="scientific">Salix purpurea</name>
    <name type="common">Purple osier willow</name>
    <dbReference type="NCBI Taxonomy" id="77065"/>
    <lineage>
        <taxon>Eukaryota</taxon>
        <taxon>Viridiplantae</taxon>
        <taxon>Streptophyta</taxon>
        <taxon>Embryophyta</taxon>
        <taxon>Tracheophyta</taxon>
        <taxon>Spermatophyta</taxon>
        <taxon>Magnoliopsida</taxon>
        <taxon>eudicotyledons</taxon>
        <taxon>Gunneridae</taxon>
        <taxon>Pentapetalae</taxon>
        <taxon>rosids</taxon>
        <taxon>fabids</taxon>
        <taxon>Malpighiales</taxon>
        <taxon>Salicaceae</taxon>
        <taxon>Saliceae</taxon>
        <taxon>Salix</taxon>
    </lineage>
</organism>
<dbReference type="Proteomes" id="UP001151532">
    <property type="component" value="Chromosome 16"/>
</dbReference>
<evidence type="ECO:0000313" key="8">
    <source>
        <dbReference type="Proteomes" id="UP001151532"/>
    </source>
</evidence>
<dbReference type="InterPro" id="IPR003441">
    <property type="entry name" value="NAC-dom"/>
</dbReference>
<dbReference type="SUPFAM" id="SSF101941">
    <property type="entry name" value="NAC domain"/>
    <property type="match status" value="1"/>
</dbReference>
<feature type="region of interest" description="Disordered" evidence="5">
    <location>
        <begin position="1"/>
        <end position="54"/>
    </location>
</feature>
<gene>
    <name evidence="7" type="ORF">OIU79_027762</name>
</gene>
<evidence type="ECO:0000256" key="2">
    <source>
        <dbReference type="ARBA" id="ARBA00023125"/>
    </source>
</evidence>
<keyword evidence="1" id="KW-0805">Transcription regulation</keyword>
<dbReference type="EMBL" id="JAPFFK010000007">
    <property type="protein sequence ID" value="KAJ6755206.1"/>
    <property type="molecule type" value="Genomic_DNA"/>
</dbReference>
<keyword evidence="3" id="KW-0804">Transcription</keyword>
<keyword evidence="2" id="KW-0238">DNA-binding</keyword>
<feature type="domain" description="NAC" evidence="6">
    <location>
        <begin position="111"/>
        <end position="277"/>
    </location>
</feature>
<reference evidence="7" key="2">
    <citation type="journal article" date="2023" name="Int. J. Mol. Sci.">
        <title>De Novo Assembly and Annotation of 11 Diverse Shrub Willow (Salix) Genomes Reveals Novel Gene Organization in Sex-Linked Regions.</title>
        <authorList>
            <person name="Hyden B."/>
            <person name="Feng K."/>
            <person name="Yates T.B."/>
            <person name="Jawdy S."/>
            <person name="Cereghino C."/>
            <person name="Smart L.B."/>
            <person name="Muchero W."/>
        </authorList>
    </citation>
    <scope>NUCLEOTIDE SEQUENCE</scope>
    <source>
        <tissue evidence="7">Shoot tip</tissue>
    </source>
</reference>
<comment type="caution">
    <text evidence="7">The sequence shown here is derived from an EMBL/GenBank/DDBJ whole genome shotgun (WGS) entry which is preliminary data.</text>
</comment>
<dbReference type="GO" id="GO:0003677">
    <property type="term" value="F:DNA binding"/>
    <property type="evidence" value="ECO:0007669"/>
    <property type="project" value="UniProtKB-KW"/>
</dbReference>
<evidence type="ECO:0000313" key="7">
    <source>
        <dbReference type="EMBL" id="KAJ6755206.1"/>
    </source>
</evidence>
<dbReference type="PROSITE" id="PS51005">
    <property type="entry name" value="NAC"/>
    <property type="match status" value="1"/>
</dbReference>
<evidence type="ECO:0000256" key="3">
    <source>
        <dbReference type="ARBA" id="ARBA00023163"/>
    </source>
</evidence>
<evidence type="ECO:0000256" key="1">
    <source>
        <dbReference type="ARBA" id="ARBA00023015"/>
    </source>
</evidence>
<dbReference type="InterPro" id="IPR036093">
    <property type="entry name" value="NAC_dom_sf"/>
</dbReference>
<protein>
    <recommendedName>
        <fullName evidence="6">NAC domain-containing protein</fullName>
    </recommendedName>
</protein>
<accession>A0A9Q0VUE3</accession>
<feature type="region of interest" description="Disordered" evidence="5">
    <location>
        <begin position="461"/>
        <end position="497"/>
    </location>
</feature>
<feature type="compositionally biased region" description="Low complexity" evidence="5">
    <location>
        <begin position="28"/>
        <end position="39"/>
    </location>
</feature>
<evidence type="ECO:0000259" key="6">
    <source>
        <dbReference type="PROSITE" id="PS51005"/>
    </source>
</evidence>
<evidence type="ECO:0000256" key="4">
    <source>
        <dbReference type="ARBA" id="ARBA00023242"/>
    </source>
</evidence>
<dbReference type="PANTHER" id="PTHR31719">
    <property type="entry name" value="NAC TRANSCRIPTION FACTOR 56"/>
    <property type="match status" value="1"/>
</dbReference>
<dbReference type="Pfam" id="PF02365">
    <property type="entry name" value="NAM"/>
    <property type="match status" value="1"/>
</dbReference>
<dbReference type="AlphaFoldDB" id="A0A9Q0VUE3"/>
<dbReference type="GO" id="GO:0006355">
    <property type="term" value="P:regulation of DNA-templated transcription"/>
    <property type="evidence" value="ECO:0007669"/>
    <property type="project" value="InterPro"/>
</dbReference>
<reference evidence="7" key="1">
    <citation type="submission" date="2022-11" db="EMBL/GenBank/DDBJ databases">
        <authorList>
            <person name="Hyden B.L."/>
            <person name="Feng K."/>
            <person name="Yates T."/>
            <person name="Jawdy S."/>
            <person name="Smart L.B."/>
            <person name="Muchero W."/>
        </authorList>
    </citation>
    <scope>NUCLEOTIDE SEQUENCE</scope>
    <source>
        <tissue evidence="7">Shoot tip</tissue>
    </source>
</reference>
<feature type="compositionally biased region" description="Polar residues" evidence="5">
    <location>
        <begin position="473"/>
        <end position="482"/>
    </location>
</feature>
<dbReference type="Gene3D" id="2.170.150.80">
    <property type="entry name" value="NAC domain"/>
    <property type="match status" value="1"/>
</dbReference>
<dbReference type="OrthoDB" id="834504at2759"/>
<keyword evidence="4" id="KW-0539">Nucleus</keyword>
<sequence length="497" mass="56112">MSSGEEDRFQSPAMQFLDQEPRPHERLSVSASSMAYFSSNPPSTPSQSLIAPNPPPSLALMASNSPPVPPVPQPLSTINPPFQARSAFTSQPPPPQVFANYQDTDRYFNSLPPGYRFCPHDHELVMYYLDKKVKGLPLPMNRIVNVDIYQFDPEFLSARYNNHGEKEWFFFTPRSRKYRNGTRPNRAAGGGYWKATGADKAVKYEKNVIGADNKIKIQKITVGQRKALVYYNGKAPKGEKTNWIMHEFRLDDPPLHVRNNRDDMRLDDCVLCRIYKKRGKRTNADTTVRVQQSNEEISLLMTIEGNDEDFINEHGYDPNRLSAIEASFSGEIYGMITPPLENSFPIHDELSQQQTDPSGFPDASNFYTLQASPIPGLEEAFGTPAPMDFFNSEDWFYTQMEHRDEFLMNPANSSQYYNIPDQFVNLYPTMPTNLQTNPSPLVNIFPMNTAPAYGSLPPMSTAPLTAPLRPANPASTHPTSEMMNVAPNHPGQPPQHR</sequence>
<evidence type="ECO:0000256" key="5">
    <source>
        <dbReference type="SAM" id="MobiDB-lite"/>
    </source>
</evidence>